<dbReference type="Proteomes" id="UP000237438">
    <property type="component" value="Unassembled WGS sequence"/>
</dbReference>
<dbReference type="OrthoDB" id="5425539at2759"/>
<dbReference type="AlphaFoldDB" id="A0A2S4PR17"/>
<dbReference type="SUPFAM" id="SSF53933">
    <property type="entry name" value="Microbial ribonucleases"/>
    <property type="match status" value="1"/>
</dbReference>
<dbReference type="GO" id="GO:0003723">
    <property type="term" value="F:RNA binding"/>
    <property type="evidence" value="ECO:0007669"/>
    <property type="project" value="InterPro"/>
</dbReference>
<dbReference type="GO" id="GO:0016787">
    <property type="term" value="F:hydrolase activity"/>
    <property type="evidence" value="ECO:0007669"/>
    <property type="project" value="UniProtKB-KW"/>
</dbReference>
<accession>A0A2S4PR17</accession>
<name>A0A2S4PR17_9PEZI</name>
<dbReference type="EMBL" id="PEDP01001000">
    <property type="protein sequence ID" value="POS84466.1"/>
    <property type="molecule type" value="Genomic_DNA"/>
</dbReference>
<dbReference type="Gene3D" id="3.10.450.30">
    <property type="entry name" value="Microbial ribonucleases"/>
    <property type="match status" value="1"/>
</dbReference>
<dbReference type="InterPro" id="IPR016191">
    <property type="entry name" value="Ribonuclease/ribotoxin"/>
</dbReference>
<keyword evidence="2" id="KW-0378">Hydrolase</keyword>
<reference evidence="3 4" key="1">
    <citation type="submission" date="2017-10" db="EMBL/GenBank/DDBJ databases">
        <title>Development of genomic resources for the powdery mildew, Erysiphe pulchra.</title>
        <authorList>
            <person name="Wadl P.A."/>
            <person name="Mack B.M."/>
            <person name="Moore G."/>
            <person name="Beltz S.B."/>
        </authorList>
    </citation>
    <scope>NUCLEOTIDE SEQUENCE [LARGE SCALE GENOMIC DNA]</scope>
    <source>
        <strain evidence="3">Cflorida</strain>
    </source>
</reference>
<protein>
    <submittedName>
        <fullName evidence="3">Uncharacterized protein</fullName>
    </submittedName>
</protein>
<dbReference type="InterPro" id="IPR000026">
    <property type="entry name" value="N1-like"/>
</dbReference>
<keyword evidence="1" id="KW-0540">Nuclease</keyword>
<dbReference type="SMR" id="A0A2S4PR17"/>
<evidence type="ECO:0000256" key="2">
    <source>
        <dbReference type="ARBA" id="ARBA00022801"/>
    </source>
</evidence>
<organism evidence="3 4">
    <name type="scientific">Erysiphe pulchra</name>
    <dbReference type="NCBI Taxonomy" id="225359"/>
    <lineage>
        <taxon>Eukaryota</taxon>
        <taxon>Fungi</taxon>
        <taxon>Dikarya</taxon>
        <taxon>Ascomycota</taxon>
        <taxon>Pezizomycotina</taxon>
        <taxon>Leotiomycetes</taxon>
        <taxon>Erysiphales</taxon>
        <taxon>Erysiphaceae</taxon>
        <taxon>Erysiphe</taxon>
    </lineage>
</organism>
<gene>
    <name evidence="3" type="ORF">EPUL_005951</name>
</gene>
<proteinExistence type="predicted"/>
<keyword evidence="4" id="KW-1185">Reference proteome</keyword>
<evidence type="ECO:0000313" key="3">
    <source>
        <dbReference type="EMBL" id="POS84466.1"/>
    </source>
</evidence>
<sequence length="426" mass="49041">MFLFCYMLPKIFIIISWILLPYVVSSHTVIVRKELKESGYDCGDAFFNDIMVHNVLKTALFEKEREFILPYSGPLYSRAMNYYIWPILSMKSPLGPNKPFWQNAMYQIVFDKNGKVVDLIVRLADYQFAKCWRVESQRSEASIYSVEGSNGYECGSEFIPDSIIEECTSIAGKNLDSNGQIKDVIVETSRKNHIRCMRVRKVRPAPDAIELSQMSTKPIRQGFICLDVFFDDNDLQHARQLAQRIQETRRQSSFPKRYDGPPFYSTCLLWPINKNGESRVIGRMDKYLLVLTLDFKVLSVAMIGDRKLMPCEKRLIAGDYQVLNSYRCHSDVFSQEEIASAAKMACRKKKKSQRQSFPAPYQGIEFDVEGPYLIYPIKKKKYSNKPGNHRVVINSICHIAGVLTMDSTTNELVECLVEGPEALRER</sequence>
<dbReference type="GO" id="GO:0004521">
    <property type="term" value="F:RNA endonuclease activity"/>
    <property type="evidence" value="ECO:0007669"/>
    <property type="project" value="InterPro"/>
</dbReference>
<comment type="caution">
    <text evidence="3">The sequence shown here is derived from an EMBL/GenBank/DDBJ whole genome shotgun (WGS) entry which is preliminary data.</text>
</comment>
<evidence type="ECO:0000313" key="4">
    <source>
        <dbReference type="Proteomes" id="UP000237438"/>
    </source>
</evidence>
<dbReference type="Pfam" id="PF00545">
    <property type="entry name" value="Ribonuclease"/>
    <property type="match status" value="1"/>
</dbReference>
<evidence type="ECO:0000256" key="1">
    <source>
        <dbReference type="ARBA" id="ARBA00022722"/>
    </source>
</evidence>